<protein>
    <submittedName>
        <fullName evidence="3">Uncharacterized protein</fullName>
    </submittedName>
</protein>
<name>A0A0C3RRT0_PHLG1</name>
<dbReference type="AlphaFoldDB" id="A0A0C3RRT0"/>
<dbReference type="Gene3D" id="2.60.120.260">
    <property type="entry name" value="Galactose-binding domain-like"/>
    <property type="match status" value="1"/>
</dbReference>
<evidence type="ECO:0000313" key="4">
    <source>
        <dbReference type="Proteomes" id="UP000053257"/>
    </source>
</evidence>
<evidence type="ECO:0000313" key="3">
    <source>
        <dbReference type="EMBL" id="KIP02866.1"/>
    </source>
</evidence>
<dbReference type="HOGENOM" id="CLU_963479_0_0_1"/>
<dbReference type="EMBL" id="KN840648">
    <property type="protein sequence ID" value="KIP02866.1"/>
    <property type="molecule type" value="Genomic_DNA"/>
</dbReference>
<keyword evidence="2" id="KW-0812">Transmembrane</keyword>
<evidence type="ECO:0000256" key="2">
    <source>
        <dbReference type="SAM" id="Phobius"/>
    </source>
</evidence>
<accession>A0A0C3RRT0</accession>
<dbReference type="STRING" id="745531.A0A0C3RRT0"/>
<sequence>MTLVSVDDSSSEITYIGSWGPGGSSSEYNSTTHFAGSANQFFLFTFNGTQISVFGTVPVNDGSTPTTARYIVDSLSSPPQTFQPTQSILYQSNLFTSPPLANQQHTLTVFLDSVGVHYYFDFLRYDDGFNTNETTALYPPSTVSSTTSLSPSTSASVFEQPTSTSAASISTTSTSNHLTTILASVFVPLCVILVAAIALLARYGKRHDKPAHSEKGVNPFVYSPRHAELSDTSVTSSWCPPDHTAENSSSPLPRLGGVAAGGRHEDADEIHRDKGRAARLVLMNNAPSVSGSGGGGSEAGLPAYEG</sequence>
<evidence type="ECO:0000256" key="1">
    <source>
        <dbReference type="SAM" id="MobiDB-lite"/>
    </source>
</evidence>
<proteinExistence type="predicted"/>
<keyword evidence="2" id="KW-0472">Membrane</keyword>
<feature type="transmembrane region" description="Helical" evidence="2">
    <location>
        <begin position="181"/>
        <end position="201"/>
    </location>
</feature>
<gene>
    <name evidence="3" type="ORF">PHLGIDRAFT_122086</name>
</gene>
<organism evidence="3 4">
    <name type="scientific">Phlebiopsis gigantea (strain 11061_1 CR5-6)</name>
    <name type="common">White-rot fungus</name>
    <name type="synonym">Peniophora gigantea</name>
    <dbReference type="NCBI Taxonomy" id="745531"/>
    <lineage>
        <taxon>Eukaryota</taxon>
        <taxon>Fungi</taxon>
        <taxon>Dikarya</taxon>
        <taxon>Basidiomycota</taxon>
        <taxon>Agaricomycotina</taxon>
        <taxon>Agaricomycetes</taxon>
        <taxon>Polyporales</taxon>
        <taxon>Phanerochaetaceae</taxon>
        <taxon>Phlebiopsis</taxon>
    </lineage>
</organism>
<feature type="region of interest" description="Disordered" evidence="1">
    <location>
        <begin position="232"/>
        <end position="306"/>
    </location>
</feature>
<reference evidence="3 4" key="1">
    <citation type="journal article" date="2014" name="PLoS Genet.">
        <title>Analysis of the Phlebiopsis gigantea genome, transcriptome and secretome provides insight into its pioneer colonization strategies of wood.</title>
        <authorList>
            <person name="Hori C."/>
            <person name="Ishida T."/>
            <person name="Igarashi K."/>
            <person name="Samejima M."/>
            <person name="Suzuki H."/>
            <person name="Master E."/>
            <person name="Ferreira P."/>
            <person name="Ruiz-Duenas F.J."/>
            <person name="Held B."/>
            <person name="Canessa P."/>
            <person name="Larrondo L.F."/>
            <person name="Schmoll M."/>
            <person name="Druzhinina I.S."/>
            <person name="Kubicek C.P."/>
            <person name="Gaskell J.A."/>
            <person name="Kersten P."/>
            <person name="St John F."/>
            <person name="Glasner J."/>
            <person name="Sabat G."/>
            <person name="Splinter BonDurant S."/>
            <person name="Syed K."/>
            <person name="Yadav J."/>
            <person name="Mgbeahuruike A.C."/>
            <person name="Kovalchuk A."/>
            <person name="Asiegbu F.O."/>
            <person name="Lackner G."/>
            <person name="Hoffmeister D."/>
            <person name="Rencoret J."/>
            <person name="Gutierrez A."/>
            <person name="Sun H."/>
            <person name="Lindquist E."/>
            <person name="Barry K."/>
            <person name="Riley R."/>
            <person name="Grigoriev I.V."/>
            <person name="Henrissat B."/>
            <person name="Kues U."/>
            <person name="Berka R.M."/>
            <person name="Martinez A.T."/>
            <person name="Covert S.F."/>
            <person name="Blanchette R.A."/>
            <person name="Cullen D."/>
        </authorList>
    </citation>
    <scope>NUCLEOTIDE SEQUENCE [LARGE SCALE GENOMIC DNA]</scope>
    <source>
        <strain evidence="3 4">11061_1 CR5-6</strain>
    </source>
</reference>
<feature type="compositionally biased region" description="Basic and acidic residues" evidence="1">
    <location>
        <begin position="262"/>
        <end position="276"/>
    </location>
</feature>
<keyword evidence="2" id="KW-1133">Transmembrane helix</keyword>
<keyword evidence="4" id="KW-1185">Reference proteome</keyword>
<dbReference type="Proteomes" id="UP000053257">
    <property type="component" value="Unassembled WGS sequence"/>
</dbReference>
<dbReference type="OrthoDB" id="2757832at2759"/>